<dbReference type="Gene3D" id="3.40.1350.10">
    <property type="match status" value="1"/>
</dbReference>
<dbReference type="Pfam" id="PF11645">
    <property type="entry name" value="PDDEXK_5"/>
    <property type="match status" value="1"/>
</dbReference>
<dbReference type="InterPro" id="IPR011856">
    <property type="entry name" value="tRNA_endonuc-like_dom_sf"/>
</dbReference>
<reference evidence="2 3" key="1">
    <citation type="submission" date="2021-03" db="EMBL/GenBank/DDBJ databases">
        <title>The first data on the complete genome of the tetrodotoxin-producing bacterium.</title>
        <authorList>
            <person name="Melnikova D.I."/>
            <person name="Nijland R."/>
            <person name="Magarlamov T.Y."/>
        </authorList>
    </citation>
    <scope>NUCLEOTIDE SEQUENCE [LARGE SCALE GENOMIC DNA]</scope>
    <source>
        <strain evidence="2 3">1839</strain>
    </source>
</reference>
<accession>A0ABX8FAT6</accession>
<evidence type="ECO:0000259" key="1">
    <source>
        <dbReference type="Pfam" id="PF11645"/>
    </source>
</evidence>
<dbReference type="EMBL" id="CP071709">
    <property type="protein sequence ID" value="QVY60581.1"/>
    <property type="molecule type" value="Genomic_DNA"/>
</dbReference>
<dbReference type="Proteomes" id="UP000679247">
    <property type="component" value="Chromosome"/>
</dbReference>
<sequence>MQHHTKNKGDLGVLKAQVDLYQKGFMVMLPLTEHAPFDLVIYKDGSFKRVQVKFRNMNHRGNLEVRFRSSYYKSTGAISKPVDKEEVDIYCIYCPQTDECYYLDPKNLKESVTLRLTPAKNNQSKLVKMASDFRDLPLGY</sequence>
<proteinExistence type="predicted"/>
<dbReference type="RefSeq" id="WP_066443109.1">
    <property type="nucleotide sequence ID" value="NZ_CP071709.1"/>
</dbReference>
<evidence type="ECO:0000313" key="2">
    <source>
        <dbReference type="EMBL" id="QVY60581.1"/>
    </source>
</evidence>
<protein>
    <recommendedName>
        <fullName evidence="1">PD(D/E)XK endonuclease domain-containing protein</fullName>
    </recommendedName>
</protein>
<name>A0ABX8FAT6_9BACI</name>
<evidence type="ECO:0000313" key="3">
    <source>
        <dbReference type="Proteomes" id="UP000679247"/>
    </source>
</evidence>
<organism evidence="2 3">
    <name type="scientific">Cytobacillus gottheilii</name>
    <dbReference type="NCBI Taxonomy" id="859144"/>
    <lineage>
        <taxon>Bacteria</taxon>
        <taxon>Bacillati</taxon>
        <taxon>Bacillota</taxon>
        <taxon>Bacilli</taxon>
        <taxon>Bacillales</taxon>
        <taxon>Bacillaceae</taxon>
        <taxon>Cytobacillus</taxon>
    </lineage>
</organism>
<gene>
    <name evidence="2" type="ORF">J1899_16435</name>
</gene>
<dbReference type="InterPro" id="IPR021671">
    <property type="entry name" value="PD(D/E)XK_Endonuc"/>
</dbReference>
<feature type="domain" description="PD(D/E)XK endonuclease" evidence="1">
    <location>
        <begin position="3"/>
        <end position="135"/>
    </location>
</feature>
<keyword evidence="3" id="KW-1185">Reference proteome</keyword>